<keyword evidence="2" id="KW-1185">Reference proteome</keyword>
<name>A0ACC3BQJ0_PYRYE</name>
<sequence length="705" mass="74406">MGFLTRLSAVAAMTAAAVAVVSAHRPSGLRARVVRARGAAAGDITPAFEKFGRLLGEPDNGSGPPARDGRRSINWDADGVPFKMPGDFFNTVVPRGAVFDAKRGEFRVSNPPPVQHIVDNRFTSLNKKLALQLLPFSAPRLFTPLKDNVVKVRFEVPGKRGVKATTTGFGAVLLDVDRERLTSLEYFDVHGRRLAKVFAPAKRGGLSFLGVVFNKPVVSYVRMTLGNRKVTDHGDGHRDVVVADDFLLTTTSTMRPVVSVALSLCVAAAAAASIVLTPVAAQEVDVSLVTSLLGLGNEFSAAVIDDTVFVWGDVTPYATADVAGQDVLSISSHNNYSCLLLTGDSNNNVFCIGNDPADPRVSGARTDLSYLQVSTGDLHACGLTADFQYWDFAAQAPRASLTSAETDAFHASIEPVCWGSASGGNDSYLTPTNIGTTADPIAEVQTGESVTCTRTHSGRVSCDGLLDNADAYTTTQEVVGPSADNPDGVLFSSIIVGYDHVCGFATDGRVVCWGAEGSALVGSIPSGTDFQGTSGTLANGRGFSCVLRSDGTPDCFGFLVSFWDRQTPTTSFDVIAAGTSHACGIRKEDSHIECWGVCGHGECVPPLQLAPETFSCSELASGGTCMLFSRNDPTLGSDLCSTPTCNGFSWDLQGECLCTRETTDVWTFAGATPTPAPGAPTPSDALVRCNAVTRTVYRRFSCQVV</sequence>
<dbReference type="Proteomes" id="UP000798662">
    <property type="component" value="Chromosome 1"/>
</dbReference>
<evidence type="ECO:0000313" key="2">
    <source>
        <dbReference type="Proteomes" id="UP000798662"/>
    </source>
</evidence>
<protein>
    <submittedName>
        <fullName evidence="1">Uncharacterized protein</fullName>
    </submittedName>
</protein>
<comment type="caution">
    <text evidence="1">The sequence shown here is derived from an EMBL/GenBank/DDBJ whole genome shotgun (WGS) entry which is preliminary data.</text>
</comment>
<reference evidence="1" key="1">
    <citation type="submission" date="2019-11" db="EMBL/GenBank/DDBJ databases">
        <title>Nori genome reveals adaptations in red seaweeds to the harsh intertidal environment.</title>
        <authorList>
            <person name="Wang D."/>
            <person name="Mao Y."/>
        </authorList>
    </citation>
    <scope>NUCLEOTIDE SEQUENCE</scope>
    <source>
        <tissue evidence="1">Gametophyte</tissue>
    </source>
</reference>
<proteinExistence type="predicted"/>
<evidence type="ECO:0000313" key="1">
    <source>
        <dbReference type="EMBL" id="KAK1860215.1"/>
    </source>
</evidence>
<accession>A0ACC3BQJ0</accession>
<dbReference type="EMBL" id="CM020618">
    <property type="protein sequence ID" value="KAK1860215.1"/>
    <property type="molecule type" value="Genomic_DNA"/>
</dbReference>
<organism evidence="1 2">
    <name type="scientific">Pyropia yezoensis</name>
    <name type="common">Susabi-nori</name>
    <name type="synonym">Porphyra yezoensis</name>
    <dbReference type="NCBI Taxonomy" id="2788"/>
    <lineage>
        <taxon>Eukaryota</taxon>
        <taxon>Rhodophyta</taxon>
        <taxon>Bangiophyceae</taxon>
        <taxon>Bangiales</taxon>
        <taxon>Bangiaceae</taxon>
        <taxon>Pyropia</taxon>
    </lineage>
</organism>
<gene>
    <name evidence="1" type="ORF">I4F81_002804</name>
</gene>